<comment type="caution">
    <text evidence="2">The sequence shown here is derived from an EMBL/GenBank/DDBJ whole genome shotgun (WGS) entry which is preliminary data.</text>
</comment>
<evidence type="ECO:0000256" key="1">
    <source>
        <dbReference type="SAM" id="MobiDB-lite"/>
    </source>
</evidence>
<name>A0AAV7QRM7_PLEWA</name>
<dbReference type="Proteomes" id="UP001066276">
    <property type="component" value="Chromosome 6"/>
</dbReference>
<feature type="region of interest" description="Disordered" evidence="1">
    <location>
        <begin position="53"/>
        <end position="77"/>
    </location>
</feature>
<feature type="compositionally biased region" description="Basic and acidic residues" evidence="1">
    <location>
        <begin position="1"/>
        <end position="22"/>
    </location>
</feature>
<evidence type="ECO:0000313" key="2">
    <source>
        <dbReference type="EMBL" id="KAJ1142067.1"/>
    </source>
</evidence>
<keyword evidence="3" id="KW-1185">Reference proteome</keyword>
<feature type="compositionally biased region" description="Basic and acidic residues" evidence="1">
    <location>
        <begin position="61"/>
        <end position="72"/>
    </location>
</feature>
<evidence type="ECO:0000313" key="3">
    <source>
        <dbReference type="Proteomes" id="UP001066276"/>
    </source>
</evidence>
<sequence>MRDNKEARYIGDEREQKYNSTEKKKKNSPIRRCGAPVRTTGALAPVPYQRQLLPTHPRSTKGGEVHTRDRINPHGCGGTGNTLPCVFGSPTTPAVHSPHWARGKGPTAVRRQHPRALQASRLQRKTPGRRRPKIACCHARCLETVVRIKTGFPHLEVRGPRECPL</sequence>
<proteinExistence type="predicted"/>
<accession>A0AAV7QRM7</accession>
<feature type="region of interest" description="Disordered" evidence="1">
    <location>
        <begin position="1"/>
        <end position="35"/>
    </location>
</feature>
<feature type="region of interest" description="Disordered" evidence="1">
    <location>
        <begin position="94"/>
        <end position="113"/>
    </location>
</feature>
<dbReference type="AlphaFoldDB" id="A0AAV7QRM7"/>
<gene>
    <name evidence="2" type="ORF">NDU88_008395</name>
</gene>
<organism evidence="2 3">
    <name type="scientific">Pleurodeles waltl</name>
    <name type="common">Iberian ribbed newt</name>
    <dbReference type="NCBI Taxonomy" id="8319"/>
    <lineage>
        <taxon>Eukaryota</taxon>
        <taxon>Metazoa</taxon>
        <taxon>Chordata</taxon>
        <taxon>Craniata</taxon>
        <taxon>Vertebrata</taxon>
        <taxon>Euteleostomi</taxon>
        <taxon>Amphibia</taxon>
        <taxon>Batrachia</taxon>
        <taxon>Caudata</taxon>
        <taxon>Salamandroidea</taxon>
        <taxon>Salamandridae</taxon>
        <taxon>Pleurodelinae</taxon>
        <taxon>Pleurodeles</taxon>
    </lineage>
</organism>
<reference evidence="2" key="1">
    <citation type="journal article" date="2022" name="bioRxiv">
        <title>Sequencing and chromosome-scale assembly of the giantPleurodeles waltlgenome.</title>
        <authorList>
            <person name="Brown T."/>
            <person name="Elewa A."/>
            <person name="Iarovenko S."/>
            <person name="Subramanian E."/>
            <person name="Araus A.J."/>
            <person name="Petzold A."/>
            <person name="Susuki M."/>
            <person name="Suzuki K.-i.T."/>
            <person name="Hayashi T."/>
            <person name="Toyoda A."/>
            <person name="Oliveira C."/>
            <person name="Osipova E."/>
            <person name="Leigh N.D."/>
            <person name="Simon A."/>
            <person name="Yun M.H."/>
        </authorList>
    </citation>
    <scope>NUCLEOTIDE SEQUENCE</scope>
    <source>
        <strain evidence="2">20211129_DDA</strain>
        <tissue evidence="2">Liver</tissue>
    </source>
</reference>
<dbReference type="EMBL" id="JANPWB010000010">
    <property type="protein sequence ID" value="KAJ1142067.1"/>
    <property type="molecule type" value="Genomic_DNA"/>
</dbReference>
<protein>
    <submittedName>
        <fullName evidence="2">Uncharacterized protein</fullName>
    </submittedName>
</protein>